<dbReference type="Proteomes" id="UP001497453">
    <property type="component" value="Chromosome 5"/>
</dbReference>
<name>A0ABP1DQC9_9APHY</name>
<organism evidence="2 3">
    <name type="scientific">Somion occarium</name>
    <dbReference type="NCBI Taxonomy" id="3059160"/>
    <lineage>
        <taxon>Eukaryota</taxon>
        <taxon>Fungi</taxon>
        <taxon>Dikarya</taxon>
        <taxon>Basidiomycota</taxon>
        <taxon>Agaricomycotina</taxon>
        <taxon>Agaricomycetes</taxon>
        <taxon>Polyporales</taxon>
        <taxon>Cerrenaceae</taxon>
        <taxon>Somion</taxon>
    </lineage>
</organism>
<proteinExistence type="predicted"/>
<reference evidence="3" key="1">
    <citation type="submission" date="2024-04" db="EMBL/GenBank/DDBJ databases">
        <authorList>
            <person name="Shaw F."/>
            <person name="Minotto A."/>
        </authorList>
    </citation>
    <scope>NUCLEOTIDE SEQUENCE [LARGE SCALE GENOMIC DNA]</scope>
</reference>
<sequence>MNSDEDIQGIDSLENGGEEDPEDERAHWRRKLLQSPEGPIRVLPHIDGEEKQESPRVMNAMALRPTRISILPIADRAKENGEKDDPRCFVASRQNVQQRVYSTQDMDIEFRPGASDKRSYPMPMQRYPGSRYGECKKARNRISKGTHEEHKNENKSLVASNARVGGVLC</sequence>
<feature type="region of interest" description="Disordered" evidence="1">
    <location>
        <begin position="1"/>
        <end position="56"/>
    </location>
</feature>
<evidence type="ECO:0000256" key="1">
    <source>
        <dbReference type="SAM" id="MobiDB-lite"/>
    </source>
</evidence>
<evidence type="ECO:0000313" key="3">
    <source>
        <dbReference type="Proteomes" id="UP001497453"/>
    </source>
</evidence>
<accession>A0ABP1DQC9</accession>
<dbReference type="EMBL" id="OZ037948">
    <property type="protein sequence ID" value="CAL1710056.1"/>
    <property type="molecule type" value="Genomic_DNA"/>
</dbReference>
<protein>
    <submittedName>
        <fullName evidence="2">Uncharacterized protein</fullName>
    </submittedName>
</protein>
<keyword evidence="3" id="KW-1185">Reference proteome</keyword>
<feature type="compositionally biased region" description="Basic and acidic residues" evidence="1">
    <location>
        <begin position="44"/>
        <end position="54"/>
    </location>
</feature>
<gene>
    <name evidence="2" type="ORF">GFSPODELE1_LOCUS7633</name>
</gene>
<evidence type="ECO:0000313" key="2">
    <source>
        <dbReference type="EMBL" id="CAL1710056.1"/>
    </source>
</evidence>